<dbReference type="UniPathway" id="UPA00109">
    <property type="reaction ID" value="UER00181"/>
</dbReference>
<dbReference type="AlphaFoldDB" id="U7UTP3"/>
<dbReference type="EC" id="5.3.1.9" evidence="4"/>
<dbReference type="PANTHER" id="PTHR11469:SF1">
    <property type="entry name" value="GLUCOSE-6-PHOSPHATE ISOMERASE"/>
    <property type="match status" value="1"/>
</dbReference>
<dbReference type="Proteomes" id="UP000017090">
    <property type="component" value="Unassembled WGS sequence"/>
</dbReference>
<evidence type="ECO:0000256" key="1">
    <source>
        <dbReference type="ARBA" id="ARBA00022432"/>
    </source>
</evidence>
<dbReference type="GO" id="GO:0051156">
    <property type="term" value="P:glucose 6-phosphate metabolic process"/>
    <property type="evidence" value="ECO:0007669"/>
    <property type="project" value="TreeGrafter"/>
</dbReference>
<dbReference type="InterPro" id="IPR046348">
    <property type="entry name" value="SIS_dom_sf"/>
</dbReference>
<dbReference type="GO" id="GO:0006096">
    <property type="term" value="P:glycolytic process"/>
    <property type="evidence" value="ECO:0007669"/>
    <property type="project" value="UniProtKB-UniPathway"/>
</dbReference>
<proteinExistence type="inferred from homology"/>
<dbReference type="CDD" id="cd05016">
    <property type="entry name" value="SIS_PGI_2"/>
    <property type="match status" value="1"/>
</dbReference>
<dbReference type="Pfam" id="PF00342">
    <property type="entry name" value="PGI"/>
    <property type="match status" value="1"/>
</dbReference>
<evidence type="ECO:0000313" key="6">
    <source>
        <dbReference type="Proteomes" id="UP000017090"/>
    </source>
</evidence>
<dbReference type="InterPro" id="IPR001672">
    <property type="entry name" value="G6P_Isomerase"/>
</dbReference>
<sequence>MIAMASITLQSGFTFDAGTLYGPDGVTEEELSAFEECCGKAHTALMDMRRKGTIDGHLSKDGEPEAVLFTRLPYIAEENINTPERIMALETLGRTTRNRVDAVVFFGIGGSYLGGKVLFDVHCGAFWNYQSTAERNGYPKIFFSGNNVDSRSLGEIIRFLQGERNAKPAYTVVAVLLSKSGSTIEPMSNYMIFRQAMMDASVALETVAVTDPHVGEKETLLHHLAEKSDWPIFFVPDGVGGRFSVFSEVGLIVAALIGFDIRAYLDGARAMDQVCRNGDWHENPALFNSALKYLAGKLHGRCLEVLMPYGDCLKSLSEWYVQLLAESLGKRLDKRQRVVNYGRTPIVAVGTTDMHAQTQEHQEGPQDKVVQFISVTDWENDLVVPHLYDEYAQLEAFSGLPLSRILESARSANAEALAGDGRPSANYILPQLNAYHLGELMYMLCLSVAYEGEFAAVDAFNQPGVEIYKKFLGSRLKALKEG</sequence>
<dbReference type="InterPro" id="IPR035482">
    <property type="entry name" value="SIS_PGI_2"/>
</dbReference>
<keyword evidence="3 4" id="KW-0413">Isomerase</keyword>
<dbReference type="STRING" id="1111454.HMPREF1250_0546"/>
<comment type="pathway">
    <text evidence="4">Carbohydrate degradation; glycolysis; D-glyceraldehyde 3-phosphate and glycerone phosphate from D-glucose: step 2/4.</text>
</comment>
<keyword evidence="2 4" id="KW-0324">Glycolysis</keyword>
<reference evidence="5 6" key="1">
    <citation type="submission" date="2013-09" db="EMBL/GenBank/DDBJ databases">
        <authorList>
            <person name="Durkin A.S."/>
            <person name="Haft D.R."/>
            <person name="McCorrison J."/>
            <person name="Torralba M."/>
            <person name="Gillis M."/>
            <person name="Haft D.H."/>
            <person name="Methe B."/>
            <person name="Sutton G."/>
            <person name="Nelson K.E."/>
        </authorList>
    </citation>
    <scope>NUCLEOTIDE SEQUENCE [LARGE SCALE GENOMIC DNA]</scope>
    <source>
        <strain evidence="5 6">BV3C16-1</strain>
    </source>
</reference>
<dbReference type="Gene3D" id="3.40.50.10490">
    <property type="entry name" value="Glucose-6-phosphate isomerase like protein, domain 1"/>
    <property type="match status" value="2"/>
</dbReference>
<dbReference type="GO" id="GO:0006094">
    <property type="term" value="P:gluconeogenesis"/>
    <property type="evidence" value="ECO:0007669"/>
    <property type="project" value="UniProtKB-KW"/>
</dbReference>
<accession>U7UTP3</accession>
<evidence type="ECO:0000256" key="2">
    <source>
        <dbReference type="ARBA" id="ARBA00023152"/>
    </source>
</evidence>
<comment type="similarity">
    <text evidence="4">Belongs to the GPI family.</text>
</comment>
<dbReference type="GO" id="GO:0097367">
    <property type="term" value="F:carbohydrate derivative binding"/>
    <property type="evidence" value="ECO:0007669"/>
    <property type="project" value="InterPro"/>
</dbReference>
<dbReference type="PRINTS" id="PR00662">
    <property type="entry name" value="G6PISOMERASE"/>
</dbReference>
<dbReference type="PATRIC" id="fig|1111454.3.peg.211"/>
<evidence type="ECO:0000256" key="3">
    <source>
        <dbReference type="ARBA" id="ARBA00023235"/>
    </source>
</evidence>
<gene>
    <name evidence="5" type="primary">pgi</name>
    <name evidence="5" type="ORF">HMPREF1250_0546</name>
</gene>
<name>U7UTP3_9FIRM</name>
<evidence type="ECO:0000313" key="5">
    <source>
        <dbReference type="EMBL" id="ERT62269.1"/>
    </source>
</evidence>
<dbReference type="GO" id="GO:0004347">
    <property type="term" value="F:glucose-6-phosphate isomerase activity"/>
    <property type="evidence" value="ECO:0007669"/>
    <property type="project" value="UniProtKB-EC"/>
</dbReference>
<comment type="caution">
    <text evidence="5">The sequence shown here is derived from an EMBL/GenBank/DDBJ whole genome shotgun (WGS) entry which is preliminary data.</text>
</comment>
<dbReference type="CDD" id="cd05015">
    <property type="entry name" value="SIS_PGI_1"/>
    <property type="match status" value="1"/>
</dbReference>
<dbReference type="GO" id="GO:0005829">
    <property type="term" value="C:cytosol"/>
    <property type="evidence" value="ECO:0007669"/>
    <property type="project" value="TreeGrafter"/>
</dbReference>
<dbReference type="PROSITE" id="PS51463">
    <property type="entry name" value="P_GLUCOSE_ISOMERASE_3"/>
    <property type="match status" value="1"/>
</dbReference>
<protein>
    <recommendedName>
        <fullName evidence="4">Glucose-6-phosphate isomerase</fullName>
        <ecNumber evidence="4">5.3.1.9</ecNumber>
    </recommendedName>
</protein>
<keyword evidence="1 4" id="KW-0312">Gluconeogenesis</keyword>
<dbReference type="EMBL" id="AWXA01000006">
    <property type="protein sequence ID" value="ERT62269.1"/>
    <property type="molecule type" value="Genomic_DNA"/>
</dbReference>
<evidence type="ECO:0000256" key="4">
    <source>
        <dbReference type="RuleBase" id="RU000612"/>
    </source>
</evidence>
<dbReference type="InterPro" id="IPR035476">
    <property type="entry name" value="SIS_PGI_1"/>
</dbReference>
<comment type="catalytic activity">
    <reaction evidence="4">
        <text>alpha-D-glucose 6-phosphate = beta-D-fructose 6-phosphate</text>
        <dbReference type="Rhea" id="RHEA:11816"/>
        <dbReference type="ChEBI" id="CHEBI:57634"/>
        <dbReference type="ChEBI" id="CHEBI:58225"/>
        <dbReference type="EC" id="5.3.1.9"/>
    </reaction>
</comment>
<dbReference type="PANTHER" id="PTHR11469">
    <property type="entry name" value="GLUCOSE-6-PHOSPHATE ISOMERASE"/>
    <property type="match status" value="1"/>
</dbReference>
<dbReference type="GO" id="GO:0048029">
    <property type="term" value="F:monosaccharide binding"/>
    <property type="evidence" value="ECO:0007669"/>
    <property type="project" value="TreeGrafter"/>
</dbReference>
<organism evidence="5 6">
    <name type="scientific">Megasphaera vaginalis</name>
    <name type="common">ex Srinivasan et al. 2021</name>
    <dbReference type="NCBI Taxonomy" id="1111454"/>
    <lineage>
        <taxon>Bacteria</taxon>
        <taxon>Bacillati</taxon>
        <taxon>Bacillota</taxon>
        <taxon>Negativicutes</taxon>
        <taxon>Veillonellales</taxon>
        <taxon>Veillonellaceae</taxon>
        <taxon>Megasphaera</taxon>
    </lineage>
</organism>
<dbReference type="eggNOG" id="COG0166">
    <property type="taxonomic scope" value="Bacteria"/>
</dbReference>
<keyword evidence="6" id="KW-1185">Reference proteome</keyword>
<dbReference type="SUPFAM" id="SSF53697">
    <property type="entry name" value="SIS domain"/>
    <property type="match status" value="1"/>
</dbReference>